<dbReference type="PANTHER" id="PTHR30632">
    <property type="entry name" value="MOLYBDATE-BINDING PERIPLASMIC PROTEIN"/>
    <property type="match status" value="1"/>
</dbReference>
<comment type="caution">
    <text evidence="8">The sequence shown here is derived from an EMBL/GenBank/DDBJ whole genome shotgun (WGS) entry which is preliminary data.</text>
</comment>
<dbReference type="InterPro" id="IPR005950">
    <property type="entry name" value="ModA"/>
</dbReference>
<feature type="binding site" evidence="6">
    <location>
        <position position="32"/>
    </location>
    <ligand>
        <name>molybdate</name>
        <dbReference type="ChEBI" id="CHEBI:36264"/>
    </ligand>
</feature>
<dbReference type="GO" id="GO:1901359">
    <property type="term" value="F:tungstate binding"/>
    <property type="evidence" value="ECO:0007669"/>
    <property type="project" value="UniProtKB-ARBA"/>
</dbReference>
<comment type="subunit">
    <text evidence="5">The complex is composed of two ATP-binding proteins (ModC), two transmembrane proteins (ModB) and a solute-binding protein (ModA).</text>
</comment>
<evidence type="ECO:0000256" key="5">
    <source>
        <dbReference type="ARBA" id="ARBA00062515"/>
    </source>
</evidence>
<feature type="binding site" evidence="6">
    <location>
        <position position="139"/>
    </location>
    <ligand>
        <name>molybdate</name>
        <dbReference type="ChEBI" id="CHEBI:36264"/>
    </ligand>
</feature>
<organism evidence="8 9">
    <name type="scientific">Pseudoroseicyclus aestuarii</name>
    <dbReference type="NCBI Taxonomy" id="1795041"/>
    <lineage>
        <taxon>Bacteria</taxon>
        <taxon>Pseudomonadati</taxon>
        <taxon>Pseudomonadota</taxon>
        <taxon>Alphaproteobacteria</taxon>
        <taxon>Rhodobacterales</taxon>
        <taxon>Paracoccaceae</taxon>
        <taxon>Pseudoroseicyclus</taxon>
    </lineage>
</organism>
<sequence>MRRLARLSCGLAALLLATPATAERVLVFAAASLGGTLDEALAPWEAATGHDAVVAYAGSSALARQIEAGAPAQVFISANEAWMDSLDAAALLAPGTRRDLLGNSLVLISGEADVLALEDLPQTLGEGWLAMALTQAVPAGIYGREALVSLDLWDSLEPRVVQAEDVRAALALVALGEAPFGITYASDAAAEPRVHVAATFPADSHAPIRYPAAALAGSGPVAVDLLDWLSGPEAGQVFAAAGFDLP</sequence>
<dbReference type="SUPFAM" id="SSF53850">
    <property type="entry name" value="Periplasmic binding protein-like II"/>
    <property type="match status" value="1"/>
</dbReference>
<dbReference type="OrthoDB" id="9785015at2"/>
<evidence type="ECO:0000256" key="7">
    <source>
        <dbReference type="SAM" id="SignalP"/>
    </source>
</evidence>
<dbReference type="NCBIfam" id="TIGR01256">
    <property type="entry name" value="modA"/>
    <property type="match status" value="1"/>
</dbReference>
<dbReference type="GO" id="GO:0046872">
    <property type="term" value="F:metal ion binding"/>
    <property type="evidence" value="ECO:0007669"/>
    <property type="project" value="UniProtKB-KW"/>
</dbReference>
<dbReference type="AlphaFoldDB" id="A0A318SS05"/>
<dbReference type="EMBL" id="QJTE01000009">
    <property type="protein sequence ID" value="PYE80909.1"/>
    <property type="molecule type" value="Genomic_DNA"/>
</dbReference>
<name>A0A318SS05_9RHOB</name>
<dbReference type="GO" id="GO:0015689">
    <property type="term" value="P:molybdate ion transport"/>
    <property type="evidence" value="ECO:0007669"/>
    <property type="project" value="InterPro"/>
</dbReference>
<feature type="signal peptide" evidence="7">
    <location>
        <begin position="1"/>
        <end position="22"/>
    </location>
</feature>
<dbReference type="PANTHER" id="PTHR30632:SF17">
    <property type="entry name" value="MOLYBDATE-BINDING PROTEIN MODA"/>
    <property type="match status" value="1"/>
</dbReference>
<feature type="chain" id="PRO_5016319767" evidence="7">
    <location>
        <begin position="23"/>
        <end position="246"/>
    </location>
</feature>
<proteinExistence type="inferred from homology"/>
<keyword evidence="2 6" id="KW-0500">Molybdenum</keyword>
<evidence type="ECO:0000313" key="9">
    <source>
        <dbReference type="Proteomes" id="UP000248311"/>
    </source>
</evidence>
<feature type="binding site" evidence="6">
    <location>
        <position position="59"/>
    </location>
    <ligand>
        <name>molybdate</name>
        <dbReference type="ChEBI" id="CHEBI:36264"/>
    </ligand>
</feature>
<gene>
    <name evidence="8" type="ORF">DFP88_10941</name>
</gene>
<dbReference type="Pfam" id="PF13531">
    <property type="entry name" value="SBP_bac_11"/>
    <property type="match status" value="1"/>
</dbReference>
<evidence type="ECO:0000256" key="6">
    <source>
        <dbReference type="PIRSR" id="PIRSR004846-1"/>
    </source>
</evidence>
<dbReference type="GO" id="GO:0030973">
    <property type="term" value="F:molybdate ion binding"/>
    <property type="evidence" value="ECO:0007669"/>
    <property type="project" value="TreeGrafter"/>
</dbReference>
<feature type="binding site" evidence="6">
    <location>
        <position position="184"/>
    </location>
    <ligand>
        <name>molybdate</name>
        <dbReference type="ChEBI" id="CHEBI:36264"/>
    </ligand>
</feature>
<keyword evidence="9" id="KW-1185">Reference proteome</keyword>
<evidence type="ECO:0000313" key="8">
    <source>
        <dbReference type="EMBL" id="PYE80909.1"/>
    </source>
</evidence>
<evidence type="ECO:0000256" key="1">
    <source>
        <dbReference type="ARBA" id="ARBA00009175"/>
    </source>
</evidence>
<protein>
    <submittedName>
        <fullName evidence="8">Molybdate transport system substrate-binding protein</fullName>
    </submittedName>
</protein>
<evidence type="ECO:0000256" key="4">
    <source>
        <dbReference type="ARBA" id="ARBA00022729"/>
    </source>
</evidence>
<keyword evidence="3 6" id="KW-0479">Metal-binding</keyword>
<evidence type="ECO:0000256" key="2">
    <source>
        <dbReference type="ARBA" id="ARBA00022505"/>
    </source>
</evidence>
<comment type="similarity">
    <text evidence="1">Belongs to the bacterial solute-binding protein ModA family.</text>
</comment>
<keyword evidence="4 7" id="KW-0732">Signal</keyword>
<dbReference type="InterPro" id="IPR050682">
    <property type="entry name" value="ModA/WtpA"/>
</dbReference>
<feature type="binding site" evidence="6">
    <location>
        <position position="166"/>
    </location>
    <ligand>
        <name>molybdate</name>
        <dbReference type="ChEBI" id="CHEBI:36264"/>
    </ligand>
</feature>
<dbReference type="Proteomes" id="UP000248311">
    <property type="component" value="Unassembled WGS sequence"/>
</dbReference>
<dbReference type="FunFam" id="3.40.190.10:FF:000035">
    <property type="entry name" value="Molybdate ABC transporter substrate-binding protein"/>
    <property type="match status" value="1"/>
</dbReference>
<accession>A0A318SS05</accession>
<dbReference type="Gene3D" id="3.40.190.10">
    <property type="entry name" value="Periplasmic binding protein-like II"/>
    <property type="match status" value="2"/>
</dbReference>
<evidence type="ECO:0000256" key="3">
    <source>
        <dbReference type="ARBA" id="ARBA00022723"/>
    </source>
</evidence>
<dbReference type="GO" id="GO:0030288">
    <property type="term" value="C:outer membrane-bounded periplasmic space"/>
    <property type="evidence" value="ECO:0007669"/>
    <property type="project" value="TreeGrafter"/>
</dbReference>
<reference evidence="8 9" key="1">
    <citation type="submission" date="2018-06" db="EMBL/GenBank/DDBJ databases">
        <title>Genomic Encyclopedia of Type Strains, Phase III (KMG-III): the genomes of soil and plant-associated and newly described type strains.</title>
        <authorList>
            <person name="Whitman W."/>
        </authorList>
    </citation>
    <scope>NUCLEOTIDE SEQUENCE [LARGE SCALE GENOMIC DNA]</scope>
    <source>
        <strain evidence="8 9">CECT 9025</strain>
    </source>
</reference>
<dbReference type="RefSeq" id="WP_110815640.1">
    <property type="nucleotide sequence ID" value="NZ_QJTE01000009.1"/>
</dbReference>
<dbReference type="PIRSF" id="PIRSF004846">
    <property type="entry name" value="ModA"/>
    <property type="match status" value="1"/>
</dbReference>